<keyword evidence="1 3" id="KW-1015">Disulfide bond</keyword>
<feature type="disulfide bond" evidence="3">
    <location>
        <begin position="4"/>
        <end position="16"/>
    </location>
</feature>
<dbReference type="InterPro" id="IPR001254">
    <property type="entry name" value="Trypsin_dom"/>
</dbReference>
<dbReference type="CDD" id="cd00112">
    <property type="entry name" value="LDLa"/>
    <property type="match status" value="3"/>
</dbReference>
<sequence length="484" mass="54205">MSICDVTEFKCFYGACISRDLVCNHVKNCIDNSDESQCGLSASSCNKDQFRCDSGECINSTLICNGEKNCADNSDESKTICNHETCPDNTFRCRYGNCIKKAATCNGFYDCIDGSDETLALCSNLTVTCPSIISSRLQITCENDKGIVSCEGPIKPGTRAIYTCQDFFKPKYDFNLFNNESVCQQNGVWSRDILKCEPECGKTDTVIPLIVKGLEANSPFPWHATMYVHRNGNYSFWCGATLISEALFVTAAHCTHKLTPSMVKLALGKIRKTFEITGDETQAVIYDVKRIIQHPLYMDQNGNYASDIALIEIIGVVQFTDYRMPVCIDWELDDITSHLTENSLGVVMGMGLTENETFSDNLRLTWLPVISNDKCIEKHKIDFRKYITFTSFCAGWANGTSVCNGDSGGGLVFPIKGVGRWCLEGIVSLSPRRQTTSFCDPHEYTIFTKVGIYVKWIQHVMEEVHATHNFTRKKYEPILNANDF</sequence>
<dbReference type="CDD" id="cd00033">
    <property type="entry name" value="CCP"/>
    <property type="match status" value="1"/>
</dbReference>
<dbReference type="Pfam" id="PF00089">
    <property type="entry name" value="Trypsin"/>
    <property type="match status" value="1"/>
</dbReference>
<dbReference type="Gene3D" id="4.10.400.10">
    <property type="entry name" value="Low-density Lipoprotein Receptor"/>
    <property type="match status" value="3"/>
</dbReference>
<feature type="disulfide bond" evidence="3">
    <location>
        <begin position="93"/>
        <end position="111"/>
    </location>
</feature>
<dbReference type="SMART" id="SM00192">
    <property type="entry name" value="LDLa"/>
    <property type="match status" value="3"/>
</dbReference>
<evidence type="ECO:0000259" key="6">
    <source>
        <dbReference type="PROSITE" id="PS50923"/>
    </source>
</evidence>
<evidence type="ECO:0000256" key="4">
    <source>
        <dbReference type="PROSITE-ProRule" id="PRU00302"/>
    </source>
</evidence>
<comment type="similarity">
    <text evidence="2">Belongs to the peptidase S1 family. CLIP subfamily.</text>
</comment>
<dbReference type="VEuPathDB" id="VectorBase:CSON012898"/>
<dbReference type="SMART" id="SM00020">
    <property type="entry name" value="Tryp_SPc"/>
    <property type="match status" value="1"/>
</dbReference>
<dbReference type="InterPro" id="IPR002172">
    <property type="entry name" value="LDrepeatLR_classA_rpt"/>
</dbReference>
<evidence type="ECO:0000256" key="1">
    <source>
        <dbReference type="ARBA" id="ARBA00023157"/>
    </source>
</evidence>
<organism evidence="7">
    <name type="scientific">Culicoides sonorensis</name>
    <name type="common">Biting midge</name>
    <dbReference type="NCBI Taxonomy" id="179676"/>
    <lineage>
        <taxon>Eukaryota</taxon>
        <taxon>Metazoa</taxon>
        <taxon>Ecdysozoa</taxon>
        <taxon>Arthropoda</taxon>
        <taxon>Hexapoda</taxon>
        <taxon>Insecta</taxon>
        <taxon>Pterygota</taxon>
        <taxon>Neoptera</taxon>
        <taxon>Endopterygota</taxon>
        <taxon>Diptera</taxon>
        <taxon>Nematocera</taxon>
        <taxon>Chironomoidea</taxon>
        <taxon>Ceratopogonidae</taxon>
        <taxon>Ceratopogoninae</taxon>
        <taxon>Culicoides</taxon>
        <taxon>Monoculicoides</taxon>
    </lineage>
</organism>
<evidence type="ECO:0000256" key="3">
    <source>
        <dbReference type="PROSITE-ProRule" id="PRU00124"/>
    </source>
</evidence>
<accession>A0A336KQ67</accession>
<gene>
    <name evidence="7" type="primary">CSON012898</name>
</gene>
<evidence type="ECO:0000259" key="5">
    <source>
        <dbReference type="PROSITE" id="PS50240"/>
    </source>
</evidence>
<protein>
    <submittedName>
        <fullName evidence="7">CSON012898 protein</fullName>
    </submittedName>
</protein>
<dbReference type="InterPro" id="IPR018114">
    <property type="entry name" value="TRYPSIN_HIS"/>
</dbReference>
<evidence type="ECO:0000313" key="8">
    <source>
        <dbReference type="EMBL" id="SSX25924.1"/>
    </source>
</evidence>
<dbReference type="OMA" id="HVVCPTY"/>
<feature type="disulfide bond" evidence="3">
    <location>
        <begin position="11"/>
        <end position="29"/>
    </location>
</feature>
<dbReference type="InterPro" id="IPR036055">
    <property type="entry name" value="LDL_receptor-like_sf"/>
</dbReference>
<dbReference type="PANTHER" id="PTHR24252">
    <property type="entry name" value="ACROSIN-RELATED"/>
    <property type="match status" value="1"/>
</dbReference>
<dbReference type="Gene3D" id="2.40.10.10">
    <property type="entry name" value="Trypsin-like serine proteases"/>
    <property type="match status" value="2"/>
</dbReference>
<evidence type="ECO:0000256" key="2">
    <source>
        <dbReference type="ARBA" id="ARBA00024195"/>
    </source>
</evidence>
<dbReference type="EMBL" id="UFQT01000631">
    <property type="protein sequence ID" value="SSX25924.1"/>
    <property type="molecule type" value="Genomic_DNA"/>
</dbReference>
<dbReference type="PROSITE" id="PS50068">
    <property type="entry name" value="LDLRA_2"/>
    <property type="match status" value="3"/>
</dbReference>
<feature type="domain" description="Peptidase S1" evidence="5">
    <location>
        <begin position="210"/>
        <end position="462"/>
    </location>
</feature>
<dbReference type="PROSITE" id="PS50240">
    <property type="entry name" value="TRYPSIN_DOM"/>
    <property type="match status" value="1"/>
</dbReference>
<dbReference type="PANTHER" id="PTHR24252:SF7">
    <property type="entry name" value="HYALIN"/>
    <property type="match status" value="1"/>
</dbReference>
<dbReference type="SUPFAM" id="SSF57424">
    <property type="entry name" value="LDL receptor-like module"/>
    <property type="match status" value="3"/>
</dbReference>
<feature type="disulfide bond" evidence="3">
    <location>
        <begin position="86"/>
        <end position="98"/>
    </location>
</feature>
<feature type="disulfide bond" evidence="3">
    <location>
        <begin position="52"/>
        <end position="70"/>
    </location>
</feature>
<proteinExistence type="inferred from homology"/>
<comment type="caution">
    <text evidence="4">Lacks conserved residue(s) required for the propagation of feature annotation.</text>
</comment>
<dbReference type="PRINTS" id="PR00261">
    <property type="entry name" value="LDLRECEPTOR"/>
</dbReference>
<dbReference type="InterPro" id="IPR000436">
    <property type="entry name" value="Sushi_SCR_CCP_dom"/>
</dbReference>
<dbReference type="PROSITE" id="PS00134">
    <property type="entry name" value="TRYPSIN_HIS"/>
    <property type="match status" value="1"/>
</dbReference>
<dbReference type="InterPro" id="IPR009003">
    <property type="entry name" value="Peptidase_S1_PA"/>
</dbReference>
<name>A0A336KQ67_CULSO</name>
<dbReference type="PROSITE" id="PS50923">
    <property type="entry name" value="SUSHI"/>
    <property type="match status" value="1"/>
</dbReference>
<evidence type="ECO:0000313" key="7">
    <source>
        <dbReference type="EMBL" id="SSX05565.1"/>
    </source>
</evidence>
<dbReference type="FunFam" id="2.40.10.10:FF:000068">
    <property type="entry name" value="transmembrane protease serine 2"/>
    <property type="match status" value="1"/>
</dbReference>
<dbReference type="SUPFAM" id="SSF50494">
    <property type="entry name" value="Trypsin-like serine proteases"/>
    <property type="match status" value="1"/>
</dbReference>
<reference evidence="8" key="2">
    <citation type="submission" date="2018-07" db="EMBL/GenBank/DDBJ databases">
        <authorList>
            <person name="Quirk P.G."/>
            <person name="Krulwich T.A."/>
        </authorList>
    </citation>
    <scope>NUCLEOTIDE SEQUENCE</scope>
</reference>
<dbReference type="InterPro" id="IPR023415">
    <property type="entry name" value="LDLR_class-A_CS"/>
</dbReference>
<dbReference type="CDD" id="cd00190">
    <property type="entry name" value="Tryp_SPc"/>
    <property type="match status" value="1"/>
</dbReference>
<feature type="disulfide bond" evidence="3">
    <location>
        <begin position="45"/>
        <end position="57"/>
    </location>
</feature>
<dbReference type="GO" id="GO:0006508">
    <property type="term" value="P:proteolysis"/>
    <property type="evidence" value="ECO:0007669"/>
    <property type="project" value="InterPro"/>
</dbReference>
<dbReference type="Pfam" id="PF00057">
    <property type="entry name" value="Ldl_recept_a"/>
    <property type="match status" value="3"/>
</dbReference>
<feature type="disulfide bond" evidence="3">
    <location>
        <begin position="23"/>
        <end position="38"/>
    </location>
</feature>
<dbReference type="GO" id="GO:0004252">
    <property type="term" value="F:serine-type endopeptidase activity"/>
    <property type="evidence" value="ECO:0007669"/>
    <property type="project" value="InterPro"/>
</dbReference>
<dbReference type="PROSITE" id="PS01209">
    <property type="entry name" value="LDLRA_1"/>
    <property type="match status" value="2"/>
</dbReference>
<reference evidence="7" key="1">
    <citation type="submission" date="2018-04" db="EMBL/GenBank/DDBJ databases">
        <authorList>
            <person name="Go L.Y."/>
            <person name="Mitchell J.A."/>
        </authorList>
    </citation>
    <scope>NUCLEOTIDE SEQUENCE</scope>
    <source>
        <tissue evidence="7">Whole organism</tissue>
    </source>
</reference>
<dbReference type="AlphaFoldDB" id="A0A336KQ67"/>
<dbReference type="EMBL" id="UFQS01000631">
    <property type="protein sequence ID" value="SSX05565.1"/>
    <property type="molecule type" value="Genomic_DNA"/>
</dbReference>
<keyword evidence="4" id="KW-0768">Sushi</keyword>
<dbReference type="InterPro" id="IPR043504">
    <property type="entry name" value="Peptidase_S1_PA_chymotrypsin"/>
</dbReference>
<feature type="domain" description="Sushi" evidence="6">
    <location>
        <begin position="127"/>
        <end position="198"/>
    </location>
</feature>